<name>A0A327L3Q3_9BRAD</name>
<dbReference type="Proteomes" id="UP000249130">
    <property type="component" value="Unassembled WGS sequence"/>
</dbReference>
<organism evidence="3 4">
    <name type="scientific">Rhodoplanes roseus</name>
    <dbReference type="NCBI Taxonomy" id="29409"/>
    <lineage>
        <taxon>Bacteria</taxon>
        <taxon>Pseudomonadati</taxon>
        <taxon>Pseudomonadota</taxon>
        <taxon>Alphaproteobacteria</taxon>
        <taxon>Hyphomicrobiales</taxon>
        <taxon>Nitrobacteraceae</taxon>
        <taxon>Rhodoplanes</taxon>
    </lineage>
</organism>
<dbReference type="PANTHER" id="PTHR43244:SF1">
    <property type="entry name" value="5,10-METHYLENETETRAHYDROMETHANOPTERIN REDUCTASE"/>
    <property type="match status" value="1"/>
</dbReference>
<accession>A0A327L3Q3</accession>
<dbReference type="InterPro" id="IPR036661">
    <property type="entry name" value="Luciferase-like_sf"/>
</dbReference>
<dbReference type="InterPro" id="IPR050564">
    <property type="entry name" value="F420-G6PD/mer"/>
</dbReference>
<feature type="domain" description="Luciferase-like" evidence="2">
    <location>
        <begin position="6"/>
        <end position="302"/>
    </location>
</feature>
<evidence type="ECO:0000259" key="2">
    <source>
        <dbReference type="Pfam" id="PF00296"/>
    </source>
</evidence>
<gene>
    <name evidence="3" type="ORF">CH341_10850</name>
</gene>
<keyword evidence="1" id="KW-0560">Oxidoreductase</keyword>
<evidence type="ECO:0000313" key="4">
    <source>
        <dbReference type="Proteomes" id="UP000249130"/>
    </source>
</evidence>
<proteinExistence type="predicted"/>
<reference evidence="3 4" key="1">
    <citation type="submission" date="2017-07" db="EMBL/GenBank/DDBJ databases">
        <title>Draft Genome Sequences of Select Purple Nonsulfur Bacteria.</title>
        <authorList>
            <person name="Lasarre B."/>
            <person name="Mckinlay J.B."/>
        </authorList>
    </citation>
    <scope>NUCLEOTIDE SEQUENCE [LARGE SCALE GENOMIC DNA]</scope>
    <source>
        <strain evidence="3 4">DSM 5909</strain>
    </source>
</reference>
<dbReference type="EMBL" id="NPEX01000057">
    <property type="protein sequence ID" value="RAI44132.1"/>
    <property type="molecule type" value="Genomic_DNA"/>
</dbReference>
<dbReference type="RefSeq" id="WP_111419059.1">
    <property type="nucleotide sequence ID" value="NZ_NPEX01000057.1"/>
</dbReference>
<dbReference type="AlphaFoldDB" id="A0A327L3Q3"/>
<dbReference type="PANTHER" id="PTHR43244">
    <property type="match status" value="1"/>
</dbReference>
<dbReference type="OrthoDB" id="9814695at2"/>
<dbReference type="SUPFAM" id="SSF51679">
    <property type="entry name" value="Bacterial luciferase-like"/>
    <property type="match status" value="1"/>
</dbReference>
<dbReference type="Pfam" id="PF00296">
    <property type="entry name" value="Bac_luciferase"/>
    <property type="match status" value="1"/>
</dbReference>
<dbReference type="CDD" id="cd01097">
    <property type="entry name" value="Tetrahydromethanopterin_reductase"/>
    <property type="match status" value="1"/>
</dbReference>
<dbReference type="GO" id="GO:0016705">
    <property type="term" value="F:oxidoreductase activity, acting on paired donors, with incorporation or reduction of molecular oxygen"/>
    <property type="evidence" value="ECO:0007669"/>
    <property type="project" value="InterPro"/>
</dbReference>
<evidence type="ECO:0000256" key="1">
    <source>
        <dbReference type="ARBA" id="ARBA00023002"/>
    </source>
</evidence>
<keyword evidence="4" id="KW-1185">Reference proteome</keyword>
<comment type="caution">
    <text evidence="3">The sequence shown here is derived from an EMBL/GenBank/DDBJ whole genome shotgun (WGS) entry which is preliminary data.</text>
</comment>
<sequence>MTAPSRFAISYDGAGAPAELAAMVEQADAAGAANVWIASHLFHREPIAMAAMLLARSRRIGVVLMAMSPYTVHPVHATMAAATLDEAFPGRVGLCFGSGAPRDLEAIGIAAEHPVATLRESIDVARALLAGETVTYAGERVRTAGRRLATGARPLPIWLAASGPRMLELAGERADGVLISAATSPAFIRWSLDLVARGEQASGRTVQKAALVFCSADASERTARDRLRRTIAYILRGQHHAKNLELAGSRLDQEALAAAFAREDWPTVEALVTDDVLRRHTASGTPDQVAAALAAYRAVGLDEIVTYGIQDRRQMADALAVTGRTAD</sequence>
<protein>
    <submittedName>
        <fullName evidence="3">LLM class flavin-dependent oxidoreductase</fullName>
    </submittedName>
</protein>
<dbReference type="Gene3D" id="3.20.20.30">
    <property type="entry name" value="Luciferase-like domain"/>
    <property type="match status" value="1"/>
</dbReference>
<evidence type="ECO:0000313" key="3">
    <source>
        <dbReference type="EMBL" id="RAI44132.1"/>
    </source>
</evidence>
<dbReference type="InterPro" id="IPR011251">
    <property type="entry name" value="Luciferase-like_dom"/>
</dbReference>